<evidence type="ECO:0000313" key="2">
    <source>
        <dbReference type="EMBL" id="KAF7439611.1"/>
    </source>
</evidence>
<reference evidence="2" key="1">
    <citation type="journal article" date="2020" name="G3 (Bethesda)">
        <title>High-Quality Assemblies for Three Invasive Social Wasps from the &lt;i&gt;Vespula&lt;/i&gt; Genus.</title>
        <authorList>
            <person name="Harrop T.W.R."/>
            <person name="Guhlin J."/>
            <person name="McLaughlin G.M."/>
            <person name="Permina E."/>
            <person name="Stockwell P."/>
            <person name="Gilligan J."/>
            <person name="Le Lec M.F."/>
            <person name="Gruber M.A.M."/>
            <person name="Quinn O."/>
            <person name="Lovegrove M."/>
            <person name="Duncan E.J."/>
            <person name="Remnant E.J."/>
            <person name="Van Eeckhoven J."/>
            <person name="Graham B."/>
            <person name="Knapp R.A."/>
            <person name="Langford K.W."/>
            <person name="Kronenberg Z."/>
            <person name="Press M.O."/>
            <person name="Eacker S.M."/>
            <person name="Wilson-Rankin E.E."/>
            <person name="Purcell J."/>
            <person name="Lester P.J."/>
            <person name="Dearden P.K."/>
        </authorList>
    </citation>
    <scope>NUCLEOTIDE SEQUENCE</scope>
    <source>
        <strain evidence="2">Volc-1</strain>
    </source>
</reference>
<sequence>MIGGIGGGGSGGGGGGGGGGGRGESRVVVKNMAEIAVAVRKPPPSSGTFCICARHRDIEEYCDEGCVAERAREKGERGVEVERGKDDFTRDLPHAESYLHGLRGLEVGGGRVPSATDGTPTAFRG</sequence>
<gene>
    <name evidence="2" type="ORF">H0235_002002</name>
</gene>
<name>A0A834UHA6_VESPE</name>
<feature type="region of interest" description="Disordered" evidence="1">
    <location>
        <begin position="1"/>
        <end position="25"/>
    </location>
</feature>
<accession>A0A834UHA6</accession>
<evidence type="ECO:0000256" key="1">
    <source>
        <dbReference type="SAM" id="MobiDB-lite"/>
    </source>
</evidence>
<dbReference type="Proteomes" id="UP000600918">
    <property type="component" value="Unassembled WGS sequence"/>
</dbReference>
<dbReference type="AlphaFoldDB" id="A0A834UHA6"/>
<dbReference type="EMBL" id="JACSDY010000001">
    <property type="protein sequence ID" value="KAF7439611.1"/>
    <property type="molecule type" value="Genomic_DNA"/>
</dbReference>
<organism evidence="2 3">
    <name type="scientific">Vespula pensylvanica</name>
    <name type="common">Western yellow jacket</name>
    <name type="synonym">Wasp</name>
    <dbReference type="NCBI Taxonomy" id="30213"/>
    <lineage>
        <taxon>Eukaryota</taxon>
        <taxon>Metazoa</taxon>
        <taxon>Ecdysozoa</taxon>
        <taxon>Arthropoda</taxon>
        <taxon>Hexapoda</taxon>
        <taxon>Insecta</taxon>
        <taxon>Pterygota</taxon>
        <taxon>Neoptera</taxon>
        <taxon>Endopterygota</taxon>
        <taxon>Hymenoptera</taxon>
        <taxon>Apocrita</taxon>
        <taxon>Aculeata</taxon>
        <taxon>Vespoidea</taxon>
        <taxon>Vespidae</taxon>
        <taxon>Vespinae</taxon>
        <taxon>Vespula</taxon>
    </lineage>
</organism>
<proteinExistence type="predicted"/>
<feature type="region of interest" description="Disordered" evidence="1">
    <location>
        <begin position="106"/>
        <end position="125"/>
    </location>
</feature>
<feature type="compositionally biased region" description="Gly residues" evidence="1">
    <location>
        <begin position="1"/>
        <end position="22"/>
    </location>
</feature>
<keyword evidence="3" id="KW-1185">Reference proteome</keyword>
<comment type="caution">
    <text evidence="2">The sequence shown here is derived from an EMBL/GenBank/DDBJ whole genome shotgun (WGS) entry which is preliminary data.</text>
</comment>
<evidence type="ECO:0000313" key="3">
    <source>
        <dbReference type="Proteomes" id="UP000600918"/>
    </source>
</evidence>
<protein>
    <submittedName>
        <fullName evidence="2">Uncharacterized protein</fullName>
    </submittedName>
</protein>